<dbReference type="Proteomes" id="UP000789342">
    <property type="component" value="Unassembled WGS sequence"/>
</dbReference>
<dbReference type="SUPFAM" id="SSF52151">
    <property type="entry name" value="FabD/lysophospholipase-like"/>
    <property type="match status" value="1"/>
</dbReference>
<comment type="caution">
    <text evidence="6">The sequence shown here is derived from an EMBL/GenBank/DDBJ whole genome shotgun (WGS) entry which is preliminary data.</text>
</comment>
<accession>A0A9N9CXN1</accession>
<evidence type="ECO:0000313" key="7">
    <source>
        <dbReference type="Proteomes" id="UP000789342"/>
    </source>
</evidence>
<dbReference type="InterPro" id="IPR016035">
    <property type="entry name" value="Acyl_Trfase/lysoPLipase"/>
</dbReference>
<feature type="domain" description="Malonyl-CoA:ACP transacylase (MAT)" evidence="5">
    <location>
        <begin position="42"/>
        <end position="352"/>
    </location>
</feature>
<keyword evidence="7" id="KW-1185">Reference proteome</keyword>
<dbReference type="PANTHER" id="PTHR42681">
    <property type="entry name" value="MALONYL-COA-ACYL CARRIER PROTEIN TRANSACYLASE, MITOCHONDRIAL"/>
    <property type="match status" value="1"/>
</dbReference>
<dbReference type="PANTHER" id="PTHR42681:SF1">
    <property type="entry name" value="MALONYL-COA-ACYL CARRIER PROTEIN TRANSACYLASE, MITOCHONDRIAL"/>
    <property type="match status" value="1"/>
</dbReference>
<evidence type="ECO:0000259" key="5">
    <source>
        <dbReference type="SMART" id="SM00827"/>
    </source>
</evidence>
<dbReference type="SMART" id="SM00827">
    <property type="entry name" value="PKS_AT"/>
    <property type="match status" value="1"/>
</dbReference>
<evidence type="ECO:0000256" key="1">
    <source>
        <dbReference type="ARBA" id="ARBA00013258"/>
    </source>
</evidence>
<dbReference type="EC" id="2.3.1.39" evidence="1"/>
<dbReference type="AlphaFoldDB" id="A0A9N9CXN1"/>
<dbReference type="Gene3D" id="3.30.70.250">
    <property type="entry name" value="Malonyl-CoA ACP transacylase, ACP-binding"/>
    <property type="match status" value="1"/>
</dbReference>
<keyword evidence="3" id="KW-0012">Acyltransferase</keyword>
<organism evidence="6 7">
    <name type="scientific">Acaulospora morrowiae</name>
    <dbReference type="NCBI Taxonomy" id="94023"/>
    <lineage>
        <taxon>Eukaryota</taxon>
        <taxon>Fungi</taxon>
        <taxon>Fungi incertae sedis</taxon>
        <taxon>Mucoromycota</taxon>
        <taxon>Glomeromycotina</taxon>
        <taxon>Glomeromycetes</taxon>
        <taxon>Diversisporales</taxon>
        <taxon>Acaulosporaceae</taxon>
        <taxon>Acaulospora</taxon>
    </lineage>
</organism>
<dbReference type="GO" id="GO:0004314">
    <property type="term" value="F:[acyl-carrier-protein] S-malonyltransferase activity"/>
    <property type="evidence" value="ECO:0007669"/>
    <property type="project" value="UniProtKB-EC"/>
</dbReference>
<protein>
    <recommendedName>
        <fullName evidence="1">[acyl-carrier-protein] S-malonyltransferase</fullName>
        <ecNumber evidence="1">2.3.1.39</ecNumber>
    </recommendedName>
</protein>
<dbReference type="OrthoDB" id="541883at2759"/>
<dbReference type="EMBL" id="CAJVPV010007180">
    <property type="protein sequence ID" value="CAG8615721.1"/>
    <property type="molecule type" value="Genomic_DNA"/>
</dbReference>
<name>A0A9N9CXN1_9GLOM</name>
<evidence type="ECO:0000256" key="2">
    <source>
        <dbReference type="ARBA" id="ARBA00022679"/>
    </source>
</evidence>
<comment type="catalytic activity">
    <reaction evidence="4">
        <text>holo-[ACP] + malonyl-CoA = malonyl-[ACP] + CoA</text>
        <dbReference type="Rhea" id="RHEA:41792"/>
        <dbReference type="Rhea" id="RHEA-COMP:9623"/>
        <dbReference type="Rhea" id="RHEA-COMP:9685"/>
        <dbReference type="ChEBI" id="CHEBI:57287"/>
        <dbReference type="ChEBI" id="CHEBI:57384"/>
        <dbReference type="ChEBI" id="CHEBI:64479"/>
        <dbReference type="ChEBI" id="CHEBI:78449"/>
        <dbReference type="EC" id="2.3.1.39"/>
    </reaction>
</comment>
<evidence type="ECO:0000256" key="3">
    <source>
        <dbReference type="ARBA" id="ARBA00023315"/>
    </source>
</evidence>
<keyword evidence="2" id="KW-0808">Transferase</keyword>
<dbReference type="GO" id="GO:0006633">
    <property type="term" value="P:fatty acid biosynthetic process"/>
    <property type="evidence" value="ECO:0007669"/>
    <property type="project" value="TreeGrafter"/>
</dbReference>
<dbReference type="Gene3D" id="3.40.366.10">
    <property type="entry name" value="Malonyl-Coenzyme A Acyl Carrier Protein, domain 2"/>
    <property type="match status" value="1"/>
</dbReference>
<reference evidence="6" key="1">
    <citation type="submission" date="2021-06" db="EMBL/GenBank/DDBJ databases">
        <authorList>
            <person name="Kallberg Y."/>
            <person name="Tangrot J."/>
            <person name="Rosling A."/>
        </authorList>
    </citation>
    <scope>NUCLEOTIDE SEQUENCE</scope>
    <source>
        <strain evidence="6">CL551</strain>
    </source>
</reference>
<proteinExistence type="predicted"/>
<dbReference type="InterPro" id="IPR050858">
    <property type="entry name" value="Mal-CoA-ACP_Trans/PKS_FabD"/>
</dbReference>
<evidence type="ECO:0000256" key="4">
    <source>
        <dbReference type="ARBA" id="ARBA00048462"/>
    </source>
</evidence>
<dbReference type="InterPro" id="IPR001227">
    <property type="entry name" value="Ac_transferase_dom_sf"/>
</dbReference>
<sequence length="367" mass="40431">MIALYSCLLPRSCVQKSFNNLQAFPTRNLKTPGSEKSQRAILFPGQGAQYVGMGKDLYLSYPSARRVFEEADETLGMNLSKLIFDGQQKDLMMTQNAQPAILATSIATFKVLESEYGFDIASWCAYALGHSLGEYSALVVTKSLSLHDAFRLVRRRGEAMADAVSQLGVKTAMSALIVREENLPKLRGAINEVCSTLPEGEFVELANLNSKSFQAVISGTSFGVDQASRVLQSKRLAARAVDLPVSAPFHCKLMQPAAENMQAALKGVKFEKPIVDVISNVNASPISSVDDIPSLLVRQVTHTVQWQRSIKYCRERGVNSFILFGPARVLANLLKKDFPLDYIRPFTTVKDILNYSDDLKIIHSNAS</sequence>
<gene>
    <name evidence="6" type="ORF">AMORRO_LOCUS8430</name>
</gene>
<evidence type="ECO:0000313" key="6">
    <source>
        <dbReference type="EMBL" id="CAG8615721.1"/>
    </source>
</evidence>
<dbReference type="Pfam" id="PF00698">
    <property type="entry name" value="Acyl_transf_1"/>
    <property type="match status" value="1"/>
</dbReference>
<dbReference type="InterPro" id="IPR014043">
    <property type="entry name" value="Acyl_transferase_dom"/>
</dbReference>
<dbReference type="GO" id="GO:0005739">
    <property type="term" value="C:mitochondrion"/>
    <property type="evidence" value="ECO:0007669"/>
    <property type="project" value="TreeGrafter"/>
</dbReference>